<evidence type="ECO:0000313" key="4">
    <source>
        <dbReference type="Proteomes" id="UP000274909"/>
    </source>
</evidence>
<evidence type="ECO:0000259" key="2">
    <source>
        <dbReference type="Pfam" id="PF03807"/>
    </source>
</evidence>
<protein>
    <submittedName>
        <fullName evidence="3">NADP oxidoreductase</fullName>
    </submittedName>
</protein>
<evidence type="ECO:0000256" key="1">
    <source>
        <dbReference type="ARBA" id="ARBA00023002"/>
    </source>
</evidence>
<proteinExistence type="predicted"/>
<dbReference type="AlphaFoldDB" id="A0A3S1CUL0"/>
<feature type="domain" description="Pyrroline-5-carboxylate reductase catalytic N-terminal" evidence="2">
    <location>
        <begin position="3"/>
        <end position="91"/>
    </location>
</feature>
<reference evidence="3 4" key="1">
    <citation type="submission" date="2018-12" db="EMBL/GenBank/DDBJ databases">
        <authorList>
            <person name="Li F."/>
        </authorList>
    </citation>
    <scope>NUCLEOTIDE SEQUENCE [LARGE SCALE GENOMIC DNA]</scope>
    <source>
        <strain evidence="3 4">EGI 6500705</strain>
    </source>
</reference>
<dbReference type="Gene3D" id="3.40.50.720">
    <property type="entry name" value="NAD(P)-binding Rossmann-like Domain"/>
    <property type="match status" value="1"/>
</dbReference>
<name>A0A3S1CUL0_9MICO</name>
<dbReference type="InterPro" id="IPR051267">
    <property type="entry name" value="STEAP_metalloreductase"/>
</dbReference>
<dbReference type="Pfam" id="PF03807">
    <property type="entry name" value="F420_oxidored"/>
    <property type="match status" value="1"/>
</dbReference>
<keyword evidence="4" id="KW-1185">Reference proteome</keyword>
<dbReference type="SUPFAM" id="SSF51735">
    <property type="entry name" value="NAD(P)-binding Rossmann-fold domains"/>
    <property type="match status" value="1"/>
</dbReference>
<accession>A0A3S1CUL0</accession>
<gene>
    <name evidence="3" type="ORF">ELQ94_03115</name>
</gene>
<dbReference type="OrthoDB" id="1523398at2"/>
<dbReference type="GO" id="GO:0016491">
    <property type="term" value="F:oxidoreductase activity"/>
    <property type="evidence" value="ECO:0007669"/>
    <property type="project" value="UniProtKB-KW"/>
</dbReference>
<evidence type="ECO:0000313" key="3">
    <source>
        <dbReference type="EMBL" id="RUR03534.1"/>
    </source>
</evidence>
<keyword evidence="1" id="KW-0560">Oxidoreductase</keyword>
<dbReference type="Proteomes" id="UP000274909">
    <property type="component" value="Unassembled WGS sequence"/>
</dbReference>
<comment type="caution">
    <text evidence="3">The sequence shown here is derived from an EMBL/GenBank/DDBJ whole genome shotgun (WGS) entry which is preliminary data.</text>
</comment>
<sequence>MKRIGIIGSGAIGAAIARLAVAADYDVLIANSRGPESLTELIAELGPRARAGEVRDAIEFSDIPVLAVPLVAYPELPADALVGRTILSTGNYYPSRDGRIAQLDSLETTTAEYEQGLLPGTRIVKAFNNIVAHHIPRLAASQPRTALPTAGDDADAKQAVATIVEDLGFDTVDAGTLAESWTFEPESGAYTAIYAASQEGFSEDFLADQGAPLAADRLRELLAASHRPDVAARQF</sequence>
<dbReference type="EMBL" id="RZGZ01000001">
    <property type="protein sequence ID" value="RUR03534.1"/>
    <property type="molecule type" value="Genomic_DNA"/>
</dbReference>
<dbReference type="PANTHER" id="PTHR14239">
    <property type="entry name" value="DUDULIN-RELATED"/>
    <property type="match status" value="1"/>
</dbReference>
<dbReference type="InterPro" id="IPR028939">
    <property type="entry name" value="P5C_Rdtase_cat_N"/>
</dbReference>
<organism evidence="3 4">
    <name type="scientific">Labedella endophytica</name>
    <dbReference type="NCBI Taxonomy" id="1523160"/>
    <lineage>
        <taxon>Bacteria</taxon>
        <taxon>Bacillati</taxon>
        <taxon>Actinomycetota</taxon>
        <taxon>Actinomycetes</taxon>
        <taxon>Micrococcales</taxon>
        <taxon>Microbacteriaceae</taxon>
        <taxon>Labedella</taxon>
    </lineage>
</organism>
<dbReference type="InterPro" id="IPR036291">
    <property type="entry name" value="NAD(P)-bd_dom_sf"/>
</dbReference>